<feature type="domain" description="Nudix hydrolase" evidence="4">
    <location>
        <begin position="338"/>
        <end position="476"/>
    </location>
</feature>
<dbReference type="PANTHER" id="PTHR43046">
    <property type="entry name" value="GDP-MANNOSE MANNOSYL HYDROLASE"/>
    <property type="match status" value="1"/>
</dbReference>
<dbReference type="InterPro" id="IPR016181">
    <property type="entry name" value="Acyl_CoA_acyltransferase"/>
</dbReference>
<organism evidence="5 6">
    <name type="scientific">Kribbella karoonensis</name>
    <dbReference type="NCBI Taxonomy" id="324851"/>
    <lineage>
        <taxon>Bacteria</taxon>
        <taxon>Bacillati</taxon>
        <taxon>Actinomycetota</taxon>
        <taxon>Actinomycetes</taxon>
        <taxon>Propionibacteriales</taxon>
        <taxon>Kribbellaceae</taxon>
        <taxon>Kribbella</taxon>
    </lineage>
</organism>
<dbReference type="PROSITE" id="PS51186">
    <property type="entry name" value="GNAT"/>
    <property type="match status" value="1"/>
</dbReference>
<dbReference type="EMBL" id="BAAAND010000004">
    <property type="protein sequence ID" value="GAA1578440.1"/>
    <property type="molecule type" value="Genomic_DNA"/>
</dbReference>
<dbReference type="InterPro" id="IPR020084">
    <property type="entry name" value="NUDIX_hydrolase_CS"/>
</dbReference>
<dbReference type="Gene3D" id="3.90.79.10">
    <property type="entry name" value="Nucleoside Triphosphate Pyrophosphohydrolase"/>
    <property type="match status" value="1"/>
</dbReference>
<dbReference type="InterPro" id="IPR015797">
    <property type="entry name" value="NUDIX_hydrolase-like_dom_sf"/>
</dbReference>
<dbReference type="InterPro" id="IPR000086">
    <property type="entry name" value="NUDIX_hydrolase_dom"/>
</dbReference>
<protein>
    <recommendedName>
        <fullName evidence="7">8-oxo-dGTP pyrophosphatase MutT (NUDIX family)</fullName>
    </recommendedName>
</protein>
<dbReference type="CDD" id="cd04685">
    <property type="entry name" value="NUDIX_Hydrolase"/>
    <property type="match status" value="1"/>
</dbReference>
<evidence type="ECO:0000259" key="3">
    <source>
        <dbReference type="PROSITE" id="PS51186"/>
    </source>
</evidence>
<dbReference type="PROSITE" id="PS00893">
    <property type="entry name" value="NUDIX_BOX"/>
    <property type="match status" value="1"/>
</dbReference>
<dbReference type="InterPro" id="IPR000182">
    <property type="entry name" value="GNAT_dom"/>
</dbReference>
<feature type="domain" description="N-acetyltransferase" evidence="3">
    <location>
        <begin position="9"/>
        <end position="171"/>
    </location>
</feature>
<reference evidence="5 6" key="1">
    <citation type="journal article" date="2019" name="Int. J. Syst. Evol. Microbiol.">
        <title>The Global Catalogue of Microorganisms (GCM) 10K type strain sequencing project: providing services to taxonomists for standard genome sequencing and annotation.</title>
        <authorList>
            <consortium name="The Broad Institute Genomics Platform"/>
            <consortium name="The Broad Institute Genome Sequencing Center for Infectious Disease"/>
            <person name="Wu L."/>
            <person name="Ma J."/>
        </authorList>
    </citation>
    <scope>NUCLEOTIDE SEQUENCE [LARGE SCALE GENOMIC DNA]</scope>
    <source>
        <strain evidence="5 6">JCM 14304</strain>
    </source>
</reference>
<evidence type="ECO:0000256" key="2">
    <source>
        <dbReference type="ARBA" id="ARBA00022801"/>
    </source>
</evidence>
<evidence type="ECO:0000313" key="5">
    <source>
        <dbReference type="EMBL" id="GAA1578440.1"/>
    </source>
</evidence>
<keyword evidence="2" id="KW-0378">Hydrolase</keyword>
<name>A0ABN2DJS3_9ACTN</name>
<gene>
    <name evidence="5" type="ORF">GCM10009742_23030</name>
</gene>
<sequence>MFDWVGRVIVIREIDPADLALFDEWYDAFRAGAVAGREAALVEGREALGYSLRNPGPLKTRRAVGAFEDDRVLGAMLFQYRLADNLDAVEVEIDVPPQHRRRGIGTALWQWAVTRSAQLGRTIVQTELAVPADPWPGALFAARLGFEVEHVEEHLVVPLPYDDLLLEDLRSEAGRLDGYRLTSWAGVCPPEHRQEYADLRTAMDRDVPTGGMTREVLPWTVEKLETSEARLARNYLALVTMAHTTAGEPAGYTYLVLPRADGDNAQQEDTLVLREHRGHNLGTFLKLANLSQLAKHRTSQRHLHTWTALTNAPMRKVNARFGFRAVEQNRELELHLPRLRPAARALIMDPDDRVLLVRFEFEDGPLWATPGGGLEAGETVLEGLRRELVEEVGLVDFADPVHIWHEEFVADHATGYDGLLNDTFLIRTDHFTPAGSLSAEEMRAENVHAVRWWTQDELAAYDGRFGPRDLPALVARLLTAGPPNTPVQLGL</sequence>
<dbReference type="Proteomes" id="UP001500190">
    <property type="component" value="Unassembled WGS sequence"/>
</dbReference>
<dbReference type="CDD" id="cd04301">
    <property type="entry name" value="NAT_SF"/>
    <property type="match status" value="1"/>
</dbReference>
<evidence type="ECO:0000259" key="4">
    <source>
        <dbReference type="PROSITE" id="PS51462"/>
    </source>
</evidence>
<dbReference type="SUPFAM" id="SSF55729">
    <property type="entry name" value="Acyl-CoA N-acyltransferases (Nat)"/>
    <property type="match status" value="2"/>
</dbReference>
<accession>A0ABN2DJS3</accession>
<dbReference type="PANTHER" id="PTHR43046:SF2">
    <property type="entry name" value="8-OXO-DGTP DIPHOSPHATASE-RELATED"/>
    <property type="match status" value="1"/>
</dbReference>
<evidence type="ECO:0008006" key="7">
    <source>
        <dbReference type="Google" id="ProtNLM"/>
    </source>
</evidence>
<dbReference type="SUPFAM" id="SSF55811">
    <property type="entry name" value="Nudix"/>
    <property type="match status" value="1"/>
</dbReference>
<dbReference type="Pfam" id="PF00583">
    <property type="entry name" value="Acetyltransf_1"/>
    <property type="match status" value="2"/>
</dbReference>
<keyword evidence="6" id="KW-1185">Reference proteome</keyword>
<dbReference type="Gene3D" id="3.40.630.30">
    <property type="match status" value="1"/>
</dbReference>
<proteinExistence type="predicted"/>
<dbReference type="Pfam" id="PF00293">
    <property type="entry name" value="NUDIX"/>
    <property type="match status" value="1"/>
</dbReference>
<evidence type="ECO:0000313" key="6">
    <source>
        <dbReference type="Proteomes" id="UP001500190"/>
    </source>
</evidence>
<dbReference type="PROSITE" id="PS51462">
    <property type="entry name" value="NUDIX"/>
    <property type="match status" value="1"/>
</dbReference>
<evidence type="ECO:0000256" key="1">
    <source>
        <dbReference type="ARBA" id="ARBA00001946"/>
    </source>
</evidence>
<comment type="cofactor">
    <cofactor evidence="1">
        <name>Mg(2+)</name>
        <dbReference type="ChEBI" id="CHEBI:18420"/>
    </cofactor>
</comment>
<comment type="caution">
    <text evidence="5">The sequence shown here is derived from an EMBL/GenBank/DDBJ whole genome shotgun (WGS) entry which is preliminary data.</text>
</comment>